<evidence type="ECO:0000256" key="1">
    <source>
        <dbReference type="SAM" id="Phobius"/>
    </source>
</evidence>
<keyword evidence="1" id="KW-1133">Transmembrane helix</keyword>
<keyword evidence="3" id="KW-1185">Reference proteome</keyword>
<keyword evidence="1" id="KW-0472">Membrane</keyword>
<evidence type="ECO:0008006" key="4">
    <source>
        <dbReference type="Google" id="ProtNLM"/>
    </source>
</evidence>
<dbReference type="Proteomes" id="UP000489600">
    <property type="component" value="Unassembled WGS sequence"/>
</dbReference>
<protein>
    <recommendedName>
        <fullName evidence="4">Pectinesterase inhibitor domain-containing protein</fullName>
    </recommendedName>
</protein>
<reference evidence="2" key="1">
    <citation type="submission" date="2019-07" db="EMBL/GenBank/DDBJ databases">
        <authorList>
            <person name="Dittberner H."/>
        </authorList>
    </citation>
    <scope>NUCLEOTIDE SEQUENCE [LARGE SCALE GENOMIC DNA]</scope>
</reference>
<gene>
    <name evidence="2" type="ORF">ANE_LOCUS21478</name>
</gene>
<feature type="transmembrane region" description="Helical" evidence="1">
    <location>
        <begin position="6"/>
        <end position="27"/>
    </location>
</feature>
<evidence type="ECO:0000313" key="3">
    <source>
        <dbReference type="Proteomes" id="UP000489600"/>
    </source>
</evidence>
<proteinExistence type="predicted"/>
<dbReference type="EMBL" id="CABITT030000007">
    <property type="protein sequence ID" value="VVB11034.1"/>
    <property type="molecule type" value="Genomic_DNA"/>
</dbReference>
<name>A0A565CBL7_9BRAS</name>
<comment type="caution">
    <text evidence="2">The sequence shown here is derived from an EMBL/GenBank/DDBJ whole genome shotgun (WGS) entry which is preliminary data.</text>
</comment>
<dbReference type="OrthoDB" id="1094634at2759"/>
<keyword evidence="1" id="KW-0812">Transmembrane</keyword>
<dbReference type="AlphaFoldDB" id="A0A565CBL7"/>
<organism evidence="2 3">
    <name type="scientific">Arabis nemorensis</name>
    <dbReference type="NCBI Taxonomy" id="586526"/>
    <lineage>
        <taxon>Eukaryota</taxon>
        <taxon>Viridiplantae</taxon>
        <taxon>Streptophyta</taxon>
        <taxon>Embryophyta</taxon>
        <taxon>Tracheophyta</taxon>
        <taxon>Spermatophyta</taxon>
        <taxon>Magnoliopsida</taxon>
        <taxon>eudicotyledons</taxon>
        <taxon>Gunneridae</taxon>
        <taxon>Pentapetalae</taxon>
        <taxon>rosids</taxon>
        <taxon>malvids</taxon>
        <taxon>Brassicales</taxon>
        <taxon>Brassicaceae</taxon>
        <taxon>Arabideae</taxon>
        <taxon>Arabis</taxon>
    </lineage>
</organism>
<evidence type="ECO:0000313" key="2">
    <source>
        <dbReference type="EMBL" id="VVB11034.1"/>
    </source>
</evidence>
<dbReference type="PANTHER" id="PTHR31890:SF9">
    <property type="entry name" value="PLANT INVERTASE_PECTIN METHYLESTERASE INHIBITOR SUPERFAMILY PROTEIN"/>
    <property type="match status" value="1"/>
</dbReference>
<accession>A0A565CBL7</accession>
<dbReference type="PANTHER" id="PTHR31890">
    <property type="entry name" value="PLANT INVERTASE/PECTIN METHYLESTERASE INHIBITOR SUPERFAMILY PROTEIN"/>
    <property type="match status" value="1"/>
</dbReference>
<sequence>MASSSSSYGFILVSMALCVSFSFSLCLHTIHRRHLPTTTSYRQSLLRPNFEIFPLAASATTTFKAAQAVLRLDISYAAKSAAASAKAASESPNMKKQFERCQGEFTTIIGNLKRAGFELKEDPITANYSIKICIDSTNTVRNLVGKYSDKDSKNVIIMTSMMEKFLDIAEGATVALGG</sequence>